<accession>A0A1D1XIA0</accession>
<feature type="domain" description="NAC" evidence="3">
    <location>
        <begin position="1"/>
        <end position="30"/>
    </location>
</feature>
<evidence type="ECO:0000313" key="4">
    <source>
        <dbReference type="EMBL" id="JAT42105.1"/>
    </source>
</evidence>
<gene>
    <name evidence="4" type="primary">NAC078_0</name>
    <name evidence="4" type="ORF">g.104317</name>
</gene>
<keyword evidence="2" id="KW-0812">Transmembrane</keyword>
<name>A0A1D1XIA0_9ARAE</name>
<feature type="non-terminal residue" evidence="4">
    <location>
        <position position="1"/>
    </location>
</feature>
<feature type="transmembrane region" description="Helical" evidence="2">
    <location>
        <begin position="493"/>
        <end position="514"/>
    </location>
</feature>
<dbReference type="PROSITE" id="PS51005">
    <property type="entry name" value="NAC"/>
    <property type="match status" value="1"/>
</dbReference>
<reference evidence="4" key="1">
    <citation type="submission" date="2015-07" db="EMBL/GenBank/DDBJ databases">
        <title>Transcriptome Assembly of Anthurium amnicola.</title>
        <authorList>
            <person name="Suzuki J."/>
        </authorList>
    </citation>
    <scope>NUCLEOTIDE SEQUENCE</scope>
</reference>
<sequence length="516" mass="56938">VMHEYRLEDEQLARAGITQDAFVVCRIFQKRGPGPQNGAQYGAPFVEEDWEEDEPIFFNEEALNGVDNPVTPEIDHYGQIQDMSVQDENNSLLLEPGEQVDFNDCVNPKLYNDQGLSNGPREKIEAPELYNDQNLVGTIGDSDAADQNPSLEVFNDEFLELNDFAYPIDTDSRHGEVHSLEMCNDANFVNGEISSEKALHHMNNFFNTDDENVDLPELFRLSQTVENDYYVELGDLLGPEPGHHSSGEPEDDEMQFFDAPSHYPDAGHVLSVDVNNFVDSTIPSSSGPDLVDELIAYFDATENMQSSELGLEDGADTSNQPNTAPIVNEHNVQTYQASSQPSDIDGGKSSLSSVTPNAGEVSRFKSVDIHGQPDARSDDTWDNPFSKRLASMLGSISSPPAFAAEYPMKEAKSIEHYLATRPSSSIHFTAGMIQVHGVSTPGNGKNWSVLKNGDEGFLSYGITRSDETGNLASFEILPKMPGGIMAFVQRNSFHLIFLSVLLLAASFKIWVCIYTN</sequence>
<dbReference type="GO" id="GO:0003677">
    <property type="term" value="F:DNA binding"/>
    <property type="evidence" value="ECO:0007669"/>
    <property type="project" value="InterPro"/>
</dbReference>
<proteinExistence type="predicted"/>
<evidence type="ECO:0000259" key="3">
    <source>
        <dbReference type="PROSITE" id="PS51005"/>
    </source>
</evidence>
<feature type="region of interest" description="Disordered" evidence="1">
    <location>
        <begin position="334"/>
        <end position="383"/>
    </location>
</feature>
<keyword evidence="2" id="KW-0472">Membrane</keyword>
<dbReference type="EMBL" id="GDJX01025831">
    <property type="protein sequence ID" value="JAT42105.1"/>
    <property type="molecule type" value="Transcribed_RNA"/>
</dbReference>
<keyword evidence="2" id="KW-1133">Transmembrane helix</keyword>
<dbReference type="GO" id="GO:0006355">
    <property type="term" value="P:regulation of DNA-templated transcription"/>
    <property type="evidence" value="ECO:0007669"/>
    <property type="project" value="InterPro"/>
</dbReference>
<evidence type="ECO:0000256" key="2">
    <source>
        <dbReference type="SAM" id="Phobius"/>
    </source>
</evidence>
<feature type="region of interest" description="Disordered" evidence="1">
    <location>
        <begin position="235"/>
        <end position="257"/>
    </location>
</feature>
<organism evidence="4">
    <name type="scientific">Anthurium amnicola</name>
    <dbReference type="NCBI Taxonomy" id="1678845"/>
    <lineage>
        <taxon>Eukaryota</taxon>
        <taxon>Viridiplantae</taxon>
        <taxon>Streptophyta</taxon>
        <taxon>Embryophyta</taxon>
        <taxon>Tracheophyta</taxon>
        <taxon>Spermatophyta</taxon>
        <taxon>Magnoliopsida</taxon>
        <taxon>Liliopsida</taxon>
        <taxon>Araceae</taxon>
        <taxon>Pothoideae</taxon>
        <taxon>Potheae</taxon>
        <taxon>Anthurium</taxon>
    </lineage>
</organism>
<feature type="compositionally biased region" description="Basic and acidic residues" evidence="1">
    <location>
        <begin position="362"/>
        <end position="379"/>
    </location>
</feature>
<dbReference type="InterPro" id="IPR003441">
    <property type="entry name" value="NAC-dom"/>
</dbReference>
<protein>
    <submittedName>
        <fullName evidence="4">NAC domain-containing protein 78</fullName>
    </submittedName>
</protein>
<evidence type="ECO:0000256" key="1">
    <source>
        <dbReference type="SAM" id="MobiDB-lite"/>
    </source>
</evidence>
<dbReference type="AlphaFoldDB" id="A0A1D1XIA0"/>